<reference evidence="2" key="1">
    <citation type="submission" date="2021-01" db="EMBL/GenBank/DDBJ databases">
        <title>Whole genome shotgun sequence of Rhizocola hellebori NBRC 109834.</title>
        <authorList>
            <person name="Komaki H."/>
            <person name="Tamura T."/>
        </authorList>
    </citation>
    <scope>NUCLEOTIDE SEQUENCE</scope>
    <source>
        <strain evidence="2">NBRC 109834</strain>
    </source>
</reference>
<dbReference type="EMBL" id="BONY01000004">
    <property type="protein sequence ID" value="GIH02745.1"/>
    <property type="molecule type" value="Genomic_DNA"/>
</dbReference>
<dbReference type="Proteomes" id="UP000612899">
    <property type="component" value="Unassembled WGS sequence"/>
</dbReference>
<dbReference type="AlphaFoldDB" id="A0A8J3Q2Q5"/>
<gene>
    <name evidence="2" type="ORF">Rhe02_08120</name>
</gene>
<sequence>MDEIDIKGALRRYVTTGAPPFPLAASDLLAKGRQRQLLRVGLSCLGSGTMVIVTALVTSSALTNLSAPVHPGLQVPGCERSLPAQARPTASPTEPIVGYTSAPPVGSTSAPPVGFTSTPTVGTTSTPDYVEPSQYPTAESPSQFVGEPDLVPTQWPSVAPEGPLPRDVDPARLAAMACYVKGAALILFPNASFAPASEPPMEIARWPELNFTAGWQPTYSVRARVIDGRRNGIFQVKVAPLMPGTPPPQLPQLEVRRLGNGRTAYLDRGPFGGFVIVDTEHSSIAIFFDDLLTDDQALALATAPELDIFR</sequence>
<name>A0A8J3Q2Q5_9ACTN</name>
<comment type="caution">
    <text evidence="2">The sequence shown here is derived from an EMBL/GenBank/DDBJ whole genome shotgun (WGS) entry which is preliminary data.</text>
</comment>
<accession>A0A8J3Q2Q5</accession>
<evidence type="ECO:0000313" key="2">
    <source>
        <dbReference type="EMBL" id="GIH02745.1"/>
    </source>
</evidence>
<feature type="region of interest" description="Disordered" evidence="1">
    <location>
        <begin position="83"/>
        <end position="141"/>
    </location>
</feature>
<keyword evidence="3" id="KW-1185">Reference proteome</keyword>
<proteinExistence type="predicted"/>
<organism evidence="2 3">
    <name type="scientific">Rhizocola hellebori</name>
    <dbReference type="NCBI Taxonomy" id="1392758"/>
    <lineage>
        <taxon>Bacteria</taxon>
        <taxon>Bacillati</taxon>
        <taxon>Actinomycetota</taxon>
        <taxon>Actinomycetes</taxon>
        <taxon>Micromonosporales</taxon>
        <taxon>Micromonosporaceae</taxon>
        <taxon>Rhizocola</taxon>
    </lineage>
</organism>
<evidence type="ECO:0000313" key="3">
    <source>
        <dbReference type="Proteomes" id="UP000612899"/>
    </source>
</evidence>
<feature type="compositionally biased region" description="Low complexity" evidence="1">
    <location>
        <begin position="111"/>
        <end position="127"/>
    </location>
</feature>
<protein>
    <submittedName>
        <fullName evidence="2">Uncharacterized protein</fullName>
    </submittedName>
</protein>
<dbReference type="RefSeq" id="WP_203906689.1">
    <property type="nucleotide sequence ID" value="NZ_BONY01000004.1"/>
</dbReference>
<evidence type="ECO:0000256" key="1">
    <source>
        <dbReference type="SAM" id="MobiDB-lite"/>
    </source>
</evidence>